<evidence type="ECO:0008006" key="4">
    <source>
        <dbReference type="Google" id="ProtNLM"/>
    </source>
</evidence>
<organism evidence="2 3">
    <name type="scientific">Sulfolobus tengchongensis</name>
    <dbReference type="NCBI Taxonomy" id="207809"/>
    <lineage>
        <taxon>Archaea</taxon>
        <taxon>Thermoproteota</taxon>
        <taxon>Thermoprotei</taxon>
        <taxon>Sulfolobales</taxon>
        <taxon>Sulfolobaceae</taxon>
        <taxon>Sulfolobus</taxon>
    </lineage>
</organism>
<feature type="transmembrane region" description="Helical" evidence="1">
    <location>
        <begin position="62"/>
        <end position="80"/>
    </location>
</feature>
<keyword evidence="1" id="KW-1133">Transmembrane helix</keyword>
<name>A0AAX4KZN0_9CREN</name>
<sequence>MIVHGREVTRKGKCRVEYVARGTNLDLPKHEVLRLYDGIRNPIETSYREIKGFLVFTCSRSWVFHLFVFVLAMFLYSLFFKDEVNKRDFKLLLVLLFIGEIQDDFVSELIKIMERLFIYLNLLSRG</sequence>
<gene>
    <name evidence="2" type="ORF">V6M85_12465</name>
</gene>
<reference evidence="2 3" key="1">
    <citation type="submission" date="2024-02" db="EMBL/GenBank/DDBJ databases">
        <title>STSV induces naive adaptation in Sulfolobus.</title>
        <authorList>
            <person name="Xiang X."/>
            <person name="Song M."/>
        </authorList>
    </citation>
    <scope>NUCLEOTIDE SEQUENCE [LARGE SCALE GENOMIC DNA]</scope>
    <source>
        <strain evidence="2 3">RT2</strain>
    </source>
</reference>
<dbReference type="Proteomes" id="UP001432202">
    <property type="component" value="Chromosome"/>
</dbReference>
<protein>
    <recommendedName>
        <fullName evidence="4">Transposase IS4-like domain-containing protein</fullName>
    </recommendedName>
</protein>
<dbReference type="AlphaFoldDB" id="A0AAX4KZN0"/>
<dbReference type="EMBL" id="CP146016">
    <property type="protein sequence ID" value="WWQ60241.1"/>
    <property type="molecule type" value="Genomic_DNA"/>
</dbReference>
<dbReference type="GeneID" id="89337596"/>
<proteinExistence type="predicted"/>
<dbReference type="PANTHER" id="PTHR33252">
    <property type="entry name" value="THIRD ORF IN TRANSPOSON ISC1160"/>
    <property type="match status" value="1"/>
</dbReference>
<evidence type="ECO:0000256" key="1">
    <source>
        <dbReference type="SAM" id="Phobius"/>
    </source>
</evidence>
<dbReference type="RefSeq" id="WP_338600698.1">
    <property type="nucleotide sequence ID" value="NZ_CP146016.1"/>
</dbReference>
<evidence type="ECO:0000313" key="2">
    <source>
        <dbReference type="EMBL" id="WWQ60241.1"/>
    </source>
</evidence>
<keyword evidence="1" id="KW-0472">Membrane</keyword>
<evidence type="ECO:0000313" key="3">
    <source>
        <dbReference type="Proteomes" id="UP001432202"/>
    </source>
</evidence>
<accession>A0AAX4KZN0</accession>
<keyword evidence="3" id="KW-1185">Reference proteome</keyword>
<keyword evidence="1" id="KW-0812">Transmembrane</keyword>
<dbReference type="PANTHER" id="PTHR33252:SF2">
    <property type="entry name" value="TRANSPOSASE IS4-LIKE DOMAIN-CONTAINING PROTEIN"/>
    <property type="match status" value="1"/>
</dbReference>